<gene>
    <name evidence="1" type="ORF">P73_4016</name>
</gene>
<dbReference type="SUPFAM" id="SSF55298">
    <property type="entry name" value="YjgF-like"/>
    <property type="match status" value="1"/>
</dbReference>
<dbReference type="AlphaFoldDB" id="A0A0B5E6V1"/>
<keyword evidence="2" id="KW-1185">Reference proteome</keyword>
<organism evidence="1 2">
    <name type="scientific">Celeribacter indicus</name>
    <dbReference type="NCBI Taxonomy" id="1208324"/>
    <lineage>
        <taxon>Bacteria</taxon>
        <taxon>Pseudomonadati</taxon>
        <taxon>Pseudomonadota</taxon>
        <taxon>Alphaproteobacteria</taxon>
        <taxon>Rhodobacterales</taxon>
        <taxon>Roseobacteraceae</taxon>
        <taxon>Celeribacter</taxon>
    </lineage>
</organism>
<dbReference type="InterPro" id="IPR006175">
    <property type="entry name" value="YjgF/YER057c/UK114"/>
</dbReference>
<dbReference type="STRING" id="1208324.P73_4016"/>
<dbReference type="Proteomes" id="UP000031521">
    <property type="component" value="Chromosome"/>
</dbReference>
<accession>A0A0B5E6V1</accession>
<dbReference type="InterPro" id="IPR035959">
    <property type="entry name" value="RutC-like_sf"/>
</dbReference>
<dbReference type="HOGENOM" id="CLU_1892425_0_0_5"/>
<dbReference type="OrthoDB" id="9783572at2"/>
<sequence length="134" mass="14916">MIRRTIATRSDYKELMSYVHAVVQFARTVENGEGILTQTGASPGAVVRSRIYLTDAADRDPPLRARSIAFDPVRPTRTMMQVARLIDPHMQVKLGVTMTLPAPVTFQDPERAIRAHPPTGAFHERTVLDRPGNP</sequence>
<reference evidence="1 2" key="1">
    <citation type="journal article" date="2014" name="Int. J. Syst. Evol. Microbiol.">
        <title>Celeribacter indicus sp. nov., a polycyclic aromatic hydrocarbon-degrading bacterium from deep-sea sediment and reclassification of Huaishuia halophila as Celeribacter halophilus comb. nov.</title>
        <authorList>
            <person name="Lai Q."/>
            <person name="Cao J."/>
            <person name="Yuan J."/>
            <person name="Li F."/>
            <person name="Shao Z."/>
        </authorList>
    </citation>
    <scope>NUCLEOTIDE SEQUENCE [LARGE SCALE GENOMIC DNA]</scope>
    <source>
        <strain evidence="1">P73</strain>
    </source>
</reference>
<dbReference type="EMBL" id="CP004393">
    <property type="protein sequence ID" value="AJE48731.1"/>
    <property type="molecule type" value="Genomic_DNA"/>
</dbReference>
<proteinExistence type="predicted"/>
<evidence type="ECO:0000313" key="2">
    <source>
        <dbReference type="Proteomes" id="UP000031521"/>
    </source>
</evidence>
<name>A0A0B5E6V1_9RHOB</name>
<dbReference type="Pfam" id="PF01042">
    <property type="entry name" value="Ribonuc_L-PSP"/>
    <property type="match status" value="1"/>
</dbReference>
<dbReference type="RefSeq" id="WP_052453459.1">
    <property type="nucleotide sequence ID" value="NZ_CP004393.1"/>
</dbReference>
<dbReference type="Gene3D" id="3.30.1330.40">
    <property type="entry name" value="RutC-like"/>
    <property type="match status" value="1"/>
</dbReference>
<dbReference type="KEGG" id="cid:P73_4016"/>
<evidence type="ECO:0000313" key="1">
    <source>
        <dbReference type="EMBL" id="AJE48731.1"/>
    </source>
</evidence>
<protein>
    <submittedName>
        <fullName evidence="1">Endoribonuclease L-PSP</fullName>
    </submittedName>
</protein>